<dbReference type="InterPro" id="IPR051083">
    <property type="entry name" value="GrpII_Intron_Splice-Mob/Def"/>
</dbReference>
<proteinExistence type="inferred from homology"/>
<dbReference type="Pfam" id="PF00078">
    <property type="entry name" value="RVT_1"/>
    <property type="match status" value="1"/>
</dbReference>
<protein>
    <recommendedName>
        <fullName evidence="1">RNA-directed DNA polymerase</fullName>
        <ecNumber evidence="1">2.7.7.49</ecNumber>
    </recommendedName>
</protein>
<evidence type="ECO:0000313" key="11">
    <source>
        <dbReference type="EMBL" id="QEL18264.1"/>
    </source>
</evidence>
<keyword evidence="4" id="KW-0479">Metal-binding</keyword>
<evidence type="ECO:0000256" key="9">
    <source>
        <dbReference type="ARBA" id="ARBA00048173"/>
    </source>
</evidence>
<dbReference type="InterPro" id="IPR043502">
    <property type="entry name" value="DNA/RNA_pol_sf"/>
</dbReference>
<evidence type="ECO:0000256" key="7">
    <source>
        <dbReference type="ARBA" id="ARBA00023118"/>
    </source>
</evidence>
<dbReference type="GO" id="GO:0051607">
    <property type="term" value="P:defense response to virus"/>
    <property type="evidence" value="ECO:0007669"/>
    <property type="project" value="UniProtKB-KW"/>
</dbReference>
<evidence type="ECO:0000259" key="10">
    <source>
        <dbReference type="PROSITE" id="PS50878"/>
    </source>
</evidence>
<dbReference type="InterPro" id="IPR000477">
    <property type="entry name" value="RT_dom"/>
</dbReference>
<sequence length="439" mass="49482">MLDTTLANLLDAFLAGSWTEDRLVARAKAALGRSHRFIRPFVRRVLAAFPAPTHSDRLRVFALADEEFRKGWRRAEPHTAKRFFPVPVMAPHQAARGWLIPEITTAEKVCEVLRIDRHQLDWLADCAGRNHRESSPKLHHYRYRWIPKPSGRSRVLEIPKPILKQVQRNVLGQILDAIPPHAAAHGFRIGRSILTNAVPHSGRAVVLRFDLAIFFSSISADAVTAIFRTAGYPPDVARQLTGLCTTRLPKAVWDQRPRPAADGSDSLEERHLRNRHLPQGAPTSPALANLVAFRLDRRLDGLAKSLDVTYTRYADDLAFSGGIDLTRRSEKFRNAVARIVSEEGFRLNPLKTRVMPQSVRQTVAGVVVNIRTSIPRAEFDRLKAVLTNCLRHGPESQNREAHPNFRAYLAGKLAHVARLNPTRGRKLLALFDQIRWQSA</sequence>
<gene>
    <name evidence="11" type="ORF">PX52LOC_05282</name>
</gene>
<dbReference type="InterPro" id="IPR000123">
    <property type="entry name" value="Reverse_transcriptase_msDNA"/>
</dbReference>
<dbReference type="PROSITE" id="PS50878">
    <property type="entry name" value="RT_POL"/>
    <property type="match status" value="1"/>
</dbReference>
<dbReference type="CDD" id="cd03487">
    <property type="entry name" value="RT_Bac_retron_II"/>
    <property type="match status" value="1"/>
</dbReference>
<accession>A0A5C1AM59</accession>
<evidence type="ECO:0000256" key="8">
    <source>
        <dbReference type="ARBA" id="ARBA00034120"/>
    </source>
</evidence>
<evidence type="ECO:0000256" key="4">
    <source>
        <dbReference type="ARBA" id="ARBA00022723"/>
    </source>
</evidence>
<dbReference type="SUPFAM" id="SSF56672">
    <property type="entry name" value="DNA/RNA polymerases"/>
    <property type="match status" value="1"/>
</dbReference>
<evidence type="ECO:0000256" key="1">
    <source>
        <dbReference type="ARBA" id="ARBA00012493"/>
    </source>
</evidence>
<evidence type="ECO:0000313" key="12">
    <source>
        <dbReference type="Proteomes" id="UP000324974"/>
    </source>
</evidence>
<dbReference type="PANTHER" id="PTHR34047:SF7">
    <property type="entry name" value="RNA-DIRECTED DNA POLYMERASE"/>
    <property type="match status" value="1"/>
</dbReference>
<feature type="domain" description="Reverse transcriptase" evidence="10">
    <location>
        <begin position="127"/>
        <end position="368"/>
    </location>
</feature>
<keyword evidence="5" id="KW-0460">Magnesium</keyword>
<dbReference type="KEGG" id="lrs:PX52LOC_05282"/>
<keyword evidence="7" id="KW-0051">Antiviral defense</keyword>
<dbReference type="OrthoDB" id="9788687at2"/>
<dbReference type="GO" id="GO:0003723">
    <property type="term" value="F:RNA binding"/>
    <property type="evidence" value="ECO:0007669"/>
    <property type="project" value="InterPro"/>
</dbReference>
<comment type="similarity">
    <text evidence="8">Belongs to the bacterial reverse transcriptase family.</text>
</comment>
<dbReference type="EC" id="2.7.7.49" evidence="1"/>
<dbReference type="AlphaFoldDB" id="A0A5C1AM59"/>
<comment type="catalytic activity">
    <reaction evidence="9">
        <text>DNA(n) + a 2'-deoxyribonucleoside 5'-triphosphate = DNA(n+1) + diphosphate</text>
        <dbReference type="Rhea" id="RHEA:22508"/>
        <dbReference type="Rhea" id="RHEA-COMP:17339"/>
        <dbReference type="Rhea" id="RHEA-COMP:17340"/>
        <dbReference type="ChEBI" id="CHEBI:33019"/>
        <dbReference type="ChEBI" id="CHEBI:61560"/>
        <dbReference type="ChEBI" id="CHEBI:173112"/>
        <dbReference type="EC" id="2.7.7.49"/>
    </reaction>
</comment>
<organism evidence="11 12">
    <name type="scientific">Limnoglobus roseus</name>
    <dbReference type="NCBI Taxonomy" id="2598579"/>
    <lineage>
        <taxon>Bacteria</taxon>
        <taxon>Pseudomonadati</taxon>
        <taxon>Planctomycetota</taxon>
        <taxon>Planctomycetia</taxon>
        <taxon>Gemmatales</taxon>
        <taxon>Gemmataceae</taxon>
        <taxon>Limnoglobus</taxon>
    </lineage>
</organism>
<name>A0A5C1AM59_9BACT</name>
<keyword evidence="3" id="KW-0548">Nucleotidyltransferase</keyword>
<keyword evidence="12" id="KW-1185">Reference proteome</keyword>
<keyword evidence="2" id="KW-0808">Transferase</keyword>
<evidence type="ECO:0000256" key="6">
    <source>
        <dbReference type="ARBA" id="ARBA00022918"/>
    </source>
</evidence>
<dbReference type="GO" id="GO:0003964">
    <property type="term" value="F:RNA-directed DNA polymerase activity"/>
    <property type="evidence" value="ECO:0007669"/>
    <property type="project" value="UniProtKB-KW"/>
</dbReference>
<dbReference type="PRINTS" id="PR00866">
    <property type="entry name" value="RNADNAPOLMS"/>
</dbReference>
<evidence type="ECO:0000256" key="2">
    <source>
        <dbReference type="ARBA" id="ARBA00022679"/>
    </source>
</evidence>
<evidence type="ECO:0000256" key="5">
    <source>
        <dbReference type="ARBA" id="ARBA00022842"/>
    </source>
</evidence>
<reference evidence="12" key="1">
    <citation type="submission" date="2019-08" db="EMBL/GenBank/DDBJ databases">
        <title>Limnoglobus roseus gen. nov., sp. nov., a novel freshwater planctomycete with a giant genome from the family Gemmataceae.</title>
        <authorList>
            <person name="Kulichevskaya I.S."/>
            <person name="Naumoff D.G."/>
            <person name="Miroshnikov K."/>
            <person name="Ivanova A."/>
            <person name="Philippov D.A."/>
            <person name="Hakobyan A."/>
            <person name="Rijpstra I.C."/>
            <person name="Sinninghe Damste J.S."/>
            <person name="Liesack W."/>
            <person name="Dedysh S.N."/>
        </authorList>
    </citation>
    <scope>NUCLEOTIDE SEQUENCE [LARGE SCALE GENOMIC DNA]</scope>
    <source>
        <strain evidence="12">PX52</strain>
    </source>
</reference>
<dbReference type="EMBL" id="CP042425">
    <property type="protein sequence ID" value="QEL18264.1"/>
    <property type="molecule type" value="Genomic_DNA"/>
</dbReference>
<dbReference type="GO" id="GO:0046872">
    <property type="term" value="F:metal ion binding"/>
    <property type="evidence" value="ECO:0007669"/>
    <property type="project" value="UniProtKB-KW"/>
</dbReference>
<dbReference type="Proteomes" id="UP000324974">
    <property type="component" value="Chromosome"/>
</dbReference>
<keyword evidence="6 11" id="KW-0695">RNA-directed DNA polymerase</keyword>
<dbReference type="PANTHER" id="PTHR34047">
    <property type="entry name" value="NUCLEAR INTRON MATURASE 1, MITOCHONDRIAL-RELATED"/>
    <property type="match status" value="1"/>
</dbReference>
<evidence type="ECO:0000256" key="3">
    <source>
        <dbReference type="ARBA" id="ARBA00022695"/>
    </source>
</evidence>